<protein>
    <recommendedName>
        <fullName evidence="3">Lipoprotein</fullName>
    </recommendedName>
</protein>
<organism evidence="1 2">
    <name type="scientific">Solidesulfovibrio aerotolerans</name>
    <dbReference type="NCBI Taxonomy" id="295255"/>
    <lineage>
        <taxon>Bacteria</taxon>
        <taxon>Pseudomonadati</taxon>
        <taxon>Thermodesulfobacteriota</taxon>
        <taxon>Desulfovibrionia</taxon>
        <taxon>Desulfovibrionales</taxon>
        <taxon>Desulfovibrionaceae</taxon>
        <taxon>Solidesulfovibrio</taxon>
    </lineage>
</organism>
<gene>
    <name evidence="1" type="ORF">GTA51_10890</name>
</gene>
<keyword evidence="2" id="KW-1185">Reference proteome</keyword>
<evidence type="ECO:0000313" key="2">
    <source>
        <dbReference type="Proteomes" id="UP000482487"/>
    </source>
</evidence>
<dbReference type="RefSeq" id="WP_160961030.1">
    <property type="nucleotide sequence ID" value="NZ_WVUD01000017.1"/>
</dbReference>
<reference evidence="1 2" key="1">
    <citation type="submission" date="2020-01" db="EMBL/GenBank/DDBJ databases">
        <title>Genome sequence of Desulfovibrio aerotolerans DSM 16695(T).</title>
        <authorList>
            <person name="Karnachuk O."/>
            <person name="Avakyan M."/>
            <person name="Mardanov A."/>
            <person name="Kadnikov V."/>
            <person name="Ravin N."/>
        </authorList>
    </citation>
    <scope>NUCLEOTIDE SEQUENCE [LARGE SCALE GENOMIC DNA]</scope>
    <source>
        <strain evidence="1 2">DSM 16695</strain>
    </source>
</reference>
<dbReference type="OrthoDB" id="5454634at2"/>
<accession>A0A7C9N269</accession>
<dbReference type="Proteomes" id="UP000482487">
    <property type="component" value="Unassembled WGS sequence"/>
</dbReference>
<proteinExistence type="predicted"/>
<comment type="caution">
    <text evidence="1">The sequence shown here is derived from an EMBL/GenBank/DDBJ whole genome shotgun (WGS) entry which is preliminary data.</text>
</comment>
<sequence length="139" mass="15577">MYRFHLFGSIILLVVVLSGCNGLVAIGQQDISGTPTQYAQVNKEPNPTLVGCYIRSRPGEFNRPNKYEYCLTKTPGGYAVYYYMVDGKTYRTFKDWSPAVINGDCMTVEYDGATYCAQNGEVWQSTTGGSDKHRMLPMQ</sequence>
<dbReference type="EMBL" id="WVUD01000017">
    <property type="protein sequence ID" value="MYL83631.1"/>
    <property type="molecule type" value="Genomic_DNA"/>
</dbReference>
<dbReference type="PROSITE" id="PS51257">
    <property type="entry name" value="PROKAR_LIPOPROTEIN"/>
    <property type="match status" value="1"/>
</dbReference>
<name>A0A7C9N269_9BACT</name>
<dbReference type="AlphaFoldDB" id="A0A7C9N269"/>
<evidence type="ECO:0000313" key="1">
    <source>
        <dbReference type="EMBL" id="MYL83631.1"/>
    </source>
</evidence>
<evidence type="ECO:0008006" key="3">
    <source>
        <dbReference type="Google" id="ProtNLM"/>
    </source>
</evidence>